<dbReference type="InterPro" id="IPR001296">
    <property type="entry name" value="Glyco_trans_1"/>
</dbReference>
<sequence>MRIVQIIDSLEVGGAERMAVNYANALAGKISFSGLVVTRKEGNLKSKIEQKVNYLFLNKKKTLDWKAVLKLKMYCEENSIEMLQPHSSSYFIAVLVKLIYPKIQIVWHDHNGLSEFLSSQKWIPLKIASFLFKGIIVVNYQLKNWAVRELNCKNVIYLPNFTSKEIDVKSETVLKGNSGKRIVCLANLRHQKNHLLLIEVAKKLKINYPEWTFHLVGKDFEDEYSRELKNSIFSNKLYDSVFLYGSRADIVNIINQSEIGILTSRSEGLPLVLLEFGLYKKAVVVTNVGEIPIIIQDKKNGLLVPSENVELFYNSIILLIDNPPIREKLGEELFNTIMKNNSEKGVLDDYLKWLKEI</sequence>
<evidence type="ECO:0000313" key="2">
    <source>
        <dbReference type="EMBL" id="KAB1156556.1"/>
    </source>
</evidence>
<dbReference type="OrthoDB" id="823685at2"/>
<evidence type="ECO:0000313" key="3">
    <source>
        <dbReference type="Proteomes" id="UP000490922"/>
    </source>
</evidence>
<reference evidence="2 3" key="1">
    <citation type="submission" date="2019-09" db="EMBL/GenBank/DDBJ databases">
        <title>Flavobacterium sp. nov., isolated from glacier ice.</title>
        <authorList>
            <person name="Liu Q."/>
        </authorList>
    </citation>
    <scope>NUCLEOTIDE SEQUENCE [LARGE SCALE GENOMIC DNA]</scope>
    <source>
        <strain evidence="2 3">NBRC 112527</strain>
    </source>
</reference>
<dbReference type="RefSeq" id="WP_151106552.1">
    <property type="nucleotide sequence ID" value="NZ_WAEM01000002.1"/>
</dbReference>
<dbReference type="PANTHER" id="PTHR12526">
    <property type="entry name" value="GLYCOSYLTRANSFERASE"/>
    <property type="match status" value="1"/>
</dbReference>
<comment type="caution">
    <text evidence="2">The sequence shown here is derived from an EMBL/GenBank/DDBJ whole genome shotgun (WGS) entry which is preliminary data.</text>
</comment>
<dbReference type="CDD" id="cd03811">
    <property type="entry name" value="GT4_GT28_WabH-like"/>
    <property type="match status" value="1"/>
</dbReference>
<evidence type="ECO:0000259" key="1">
    <source>
        <dbReference type="Pfam" id="PF00534"/>
    </source>
</evidence>
<dbReference type="Proteomes" id="UP000490922">
    <property type="component" value="Unassembled WGS sequence"/>
</dbReference>
<gene>
    <name evidence="2" type="ORF">F6464_04160</name>
</gene>
<keyword evidence="2" id="KW-0808">Transferase</keyword>
<organism evidence="2 3">
    <name type="scientific">Flavobacterium luteum</name>
    <dbReference type="NCBI Taxonomy" id="2026654"/>
    <lineage>
        <taxon>Bacteria</taxon>
        <taxon>Pseudomonadati</taxon>
        <taxon>Bacteroidota</taxon>
        <taxon>Flavobacteriia</taxon>
        <taxon>Flavobacteriales</taxon>
        <taxon>Flavobacteriaceae</taxon>
        <taxon>Flavobacterium</taxon>
    </lineage>
</organism>
<dbReference type="GO" id="GO:0016757">
    <property type="term" value="F:glycosyltransferase activity"/>
    <property type="evidence" value="ECO:0007669"/>
    <property type="project" value="InterPro"/>
</dbReference>
<proteinExistence type="predicted"/>
<accession>A0A7J5AG36</accession>
<feature type="domain" description="Glycosyl transferase family 1" evidence="1">
    <location>
        <begin position="175"/>
        <end position="332"/>
    </location>
</feature>
<dbReference type="Gene3D" id="3.40.50.2000">
    <property type="entry name" value="Glycogen Phosphorylase B"/>
    <property type="match status" value="2"/>
</dbReference>
<protein>
    <submittedName>
        <fullName evidence="2">Glycosyltransferase</fullName>
    </submittedName>
</protein>
<dbReference type="Pfam" id="PF00534">
    <property type="entry name" value="Glycos_transf_1"/>
    <property type="match status" value="1"/>
</dbReference>
<dbReference type="SUPFAM" id="SSF53756">
    <property type="entry name" value="UDP-Glycosyltransferase/glycogen phosphorylase"/>
    <property type="match status" value="1"/>
</dbReference>
<dbReference type="EMBL" id="WAEM01000002">
    <property type="protein sequence ID" value="KAB1156556.1"/>
    <property type="molecule type" value="Genomic_DNA"/>
</dbReference>
<keyword evidence="3" id="KW-1185">Reference proteome</keyword>
<name>A0A7J5AG36_9FLAO</name>
<dbReference type="AlphaFoldDB" id="A0A7J5AG36"/>
<dbReference type="PANTHER" id="PTHR12526:SF630">
    <property type="entry name" value="GLYCOSYLTRANSFERASE"/>
    <property type="match status" value="1"/>
</dbReference>